<accession>A0ABD2C157</accession>
<evidence type="ECO:0000313" key="2">
    <source>
        <dbReference type="Proteomes" id="UP001607302"/>
    </source>
</evidence>
<comment type="caution">
    <text evidence="1">The sequence shown here is derived from an EMBL/GenBank/DDBJ whole genome shotgun (WGS) entry which is preliminary data.</text>
</comment>
<keyword evidence="2" id="KW-1185">Reference proteome</keyword>
<proteinExistence type="predicted"/>
<dbReference type="AlphaFoldDB" id="A0ABD2C157"/>
<sequence>DRVRRVEDFREGTPGIVAVTIAATLETRGLFPARAREIRVQRGFIRVRIEVAPSVEESERNAAMPLVKLPLTILPMRAGRVGIYEASGPSAPLCVSPRWRQRRTVPVKTTLAIIEEALKPKPQEYLLI</sequence>
<evidence type="ECO:0000313" key="1">
    <source>
        <dbReference type="EMBL" id="KAL2738772.1"/>
    </source>
</evidence>
<name>A0ABD2C157_VESSQ</name>
<feature type="non-terminal residue" evidence="1">
    <location>
        <position position="1"/>
    </location>
</feature>
<organism evidence="1 2">
    <name type="scientific">Vespula squamosa</name>
    <name type="common">Southern yellow jacket</name>
    <name type="synonym">Wasp</name>
    <dbReference type="NCBI Taxonomy" id="30214"/>
    <lineage>
        <taxon>Eukaryota</taxon>
        <taxon>Metazoa</taxon>
        <taxon>Ecdysozoa</taxon>
        <taxon>Arthropoda</taxon>
        <taxon>Hexapoda</taxon>
        <taxon>Insecta</taxon>
        <taxon>Pterygota</taxon>
        <taxon>Neoptera</taxon>
        <taxon>Endopterygota</taxon>
        <taxon>Hymenoptera</taxon>
        <taxon>Apocrita</taxon>
        <taxon>Aculeata</taxon>
        <taxon>Vespoidea</taxon>
        <taxon>Vespidae</taxon>
        <taxon>Vespinae</taxon>
        <taxon>Vespula</taxon>
    </lineage>
</organism>
<protein>
    <submittedName>
        <fullName evidence="1">Uncharacterized protein</fullName>
    </submittedName>
</protein>
<dbReference type="Proteomes" id="UP001607302">
    <property type="component" value="Unassembled WGS sequence"/>
</dbReference>
<gene>
    <name evidence="1" type="ORF">V1478_001338</name>
</gene>
<dbReference type="EMBL" id="JAUDFV010000025">
    <property type="protein sequence ID" value="KAL2738772.1"/>
    <property type="molecule type" value="Genomic_DNA"/>
</dbReference>
<reference evidence="1 2" key="1">
    <citation type="journal article" date="2024" name="Ann. Entomol. Soc. Am.">
        <title>Genomic analyses of the southern and eastern yellowjacket wasps (Hymenoptera: Vespidae) reveal evolutionary signatures of social life.</title>
        <authorList>
            <person name="Catto M.A."/>
            <person name="Caine P.B."/>
            <person name="Orr S.E."/>
            <person name="Hunt B.G."/>
            <person name="Goodisman M.A.D."/>
        </authorList>
    </citation>
    <scope>NUCLEOTIDE SEQUENCE [LARGE SCALE GENOMIC DNA]</scope>
    <source>
        <strain evidence="1">233</strain>
        <tissue evidence="1">Head and thorax</tissue>
    </source>
</reference>